<dbReference type="EMBL" id="AKKV01000020">
    <property type="protein sequence ID" value="EIT86857.1"/>
    <property type="molecule type" value="Genomic_DNA"/>
</dbReference>
<dbReference type="PANTHER" id="PTHR43478">
    <property type="entry name" value="NA+/H+ ANTIPORTER-RELATED"/>
    <property type="match status" value="1"/>
</dbReference>
<sequence>MEHHWVSLLPFLIVIPVAMITRQVLPGLFAGLLTGCYLLKPSLFGGIKELVILVMDGLKDGTNLKIVLFLYSFSGLIGIIKQSGGIRGFVEEASTRIKTKKGALALTYLSAIGTFTAPSFRFVTIAPIMRALLKKIKMSTQELGFVIETTATPLIVLIPVATAFVGYMTSIVDMSLENEHLSANAYRLFISSIPFNFFSFVMILLGLYLSFFHRSSSQPMSEKEDVQSEEKEEDWHTCDPAVHQDLPSKPWNLLFPLIVLLFFIFLLTWWDGHSHATSFIGAFVKADVLRVMVMALIVTLIVSIVFYRLQGMKIASLMEGFIQGGNELMSVIVLLAVVWGLSATTDHLGFSGFITAHTGWIPHAFVPAALFVFGSAVSYFIGSSWGTWGILMPLGISLSQATGVSMPLVIGAVFASGTFGAFASPLSDDTNTIARILNLPVLEYARYKLKPALIAAGISTVLYGLTFLMT</sequence>
<feature type="transmembrane region" description="Helical" evidence="6">
    <location>
        <begin position="188"/>
        <end position="211"/>
    </location>
</feature>
<evidence type="ECO:0000313" key="9">
    <source>
        <dbReference type="Proteomes" id="UP000004080"/>
    </source>
</evidence>
<dbReference type="eggNOG" id="COG1757">
    <property type="taxonomic scope" value="Bacteria"/>
</dbReference>
<evidence type="ECO:0000256" key="3">
    <source>
        <dbReference type="ARBA" id="ARBA00022692"/>
    </source>
</evidence>
<organism evidence="8 9">
    <name type="scientific">Fictibacillus macauensis ZFHKF-1</name>
    <dbReference type="NCBI Taxonomy" id="1196324"/>
    <lineage>
        <taxon>Bacteria</taxon>
        <taxon>Bacillati</taxon>
        <taxon>Bacillota</taxon>
        <taxon>Bacilli</taxon>
        <taxon>Bacillales</taxon>
        <taxon>Fictibacillaceae</taxon>
        <taxon>Fictibacillus</taxon>
    </lineage>
</organism>
<gene>
    <name evidence="8" type="ORF">A374_04764</name>
</gene>
<dbReference type="RefSeq" id="WP_007201052.1">
    <property type="nucleotide sequence ID" value="NZ_AKKV01000020.1"/>
</dbReference>
<evidence type="ECO:0000259" key="7">
    <source>
        <dbReference type="Pfam" id="PF03553"/>
    </source>
</evidence>
<dbReference type="AlphaFoldDB" id="I8ALQ5"/>
<protein>
    <submittedName>
        <fullName evidence="8">Na+/H+ antiporter NhaC-like protein</fullName>
    </submittedName>
</protein>
<comment type="caution">
    <text evidence="8">The sequence shown here is derived from an EMBL/GenBank/DDBJ whole genome shotgun (WGS) entry which is preliminary data.</text>
</comment>
<proteinExistence type="predicted"/>
<keyword evidence="2" id="KW-1003">Cell membrane</keyword>
<keyword evidence="9" id="KW-1185">Reference proteome</keyword>
<name>I8ALQ5_9BACL</name>
<dbReference type="PATRIC" id="fig|1196324.3.peg.968"/>
<reference evidence="8 9" key="1">
    <citation type="journal article" date="2012" name="J. Bacteriol.">
        <title>Genome of Bacillus macauensis ZFHKF-1, a Long-Chain-Forming Bacterium.</title>
        <authorList>
            <person name="Cai L."/>
            <person name="Zhang T."/>
        </authorList>
    </citation>
    <scope>NUCLEOTIDE SEQUENCE [LARGE SCALE GENOMIC DNA]</scope>
    <source>
        <strain evidence="8 9">ZFHKF-1</strain>
    </source>
</reference>
<feature type="transmembrane region" description="Helical" evidence="6">
    <location>
        <begin position="403"/>
        <end position="423"/>
    </location>
</feature>
<evidence type="ECO:0000256" key="5">
    <source>
        <dbReference type="ARBA" id="ARBA00023136"/>
    </source>
</evidence>
<feature type="transmembrane region" description="Helical" evidence="6">
    <location>
        <begin position="145"/>
        <end position="168"/>
    </location>
</feature>
<feature type="transmembrane region" description="Helical" evidence="6">
    <location>
        <begin position="290"/>
        <end position="309"/>
    </location>
</feature>
<dbReference type="Pfam" id="PF03553">
    <property type="entry name" value="Na_H_antiporter"/>
    <property type="match status" value="1"/>
</dbReference>
<feature type="transmembrane region" description="Helical" evidence="6">
    <location>
        <begin position="452"/>
        <end position="469"/>
    </location>
</feature>
<accession>I8ALQ5</accession>
<feature type="transmembrane region" description="Helical" evidence="6">
    <location>
        <begin position="361"/>
        <end position="382"/>
    </location>
</feature>
<evidence type="ECO:0000256" key="1">
    <source>
        <dbReference type="ARBA" id="ARBA00004651"/>
    </source>
</evidence>
<evidence type="ECO:0000256" key="4">
    <source>
        <dbReference type="ARBA" id="ARBA00022989"/>
    </source>
</evidence>
<evidence type="ECO:0000313" key="8">
    <source>
        <dbReference type="EMBL" id="EIT86857.1"/>
    </source>
</evidence>
<evidence type="ECO:0000256" key="6">
    <source>
        <dbReference type="SAM" id="Phobius"/>
    </source>
</evidence>
<feature type="transmembrane region" description="Helical" evidence="6">
    <location>
        <begin position="321"/>
        <end position="341"/>
    </location>
</feature>
<feature type="transmembrane region" description="Helical" evidence="6">
    <location>
        <begin position="64"/>
        <end position="83"/>
    </location>
</feature>
<dbReference type="Proteomes" id="UP000004080">
    <property type="component" value="Unassembled WGS sequence"/>
</dbReference>
<feature type="transmembrane region" description="Helical" evidence="6">
    <location>
        <begin position="103"/>
        <end position="124"/>
    </location>
</feature>
<dbReference type="PANTHER" id="PTHR43478:SF1">
    <property type="entry name" value="NA+_H+ ANTIPORTER NHAC-LIKE C-TERMINAL DOMAIN-CONTAINING PROTEIN"/>
    <property type="match status" value="1"/>
</dbReference>
<dbReference type="GO" id="GO:0005886">
    <property type="term" value="C:plasma membrane"/>
    <property type="evidence" value="ECO:0007669"/>
    <property type="project" value="UniProtKB-SubCell"/>
</dbReference>
<keyword evidence="3 6" id="KW-0812">Transmembrane</keyword>
<evidence type="ECO:0000256" key="2">
    <source>
        <dbReference type="ARBA" id="ARBA00022475"/>
    </source>
</evidence>
<comment type="subcellular location">
    <subcellularLocation>
        <location evidence="1">Cell membrane</location>
        <topology evidence="1">Multi-pass membrane protein</topology>
    </subcellularLocation>
</comment>
<dbReference type="OrthoDB" id="9762978at2"/>
<dbReference type="InterPro" id="IPR018461">
    <property type="entry name" value="Na/H_Antiport_NhaC-like_C"/>
</dbReference>
<keyword evidence="4 6" id="KW-1133">Transmembrane helix</keyword>
<feature type="transmembrane region" description="Helical" evidence="6">
    <location>
        <begin position="253"/>
        <end position="270"/>
    </location>
</feature>
<keyword evidence="5 6" id="KW-0472">Membrane</keyword>
<feature type="transmembrane region" description="Helical" evidence="6">
    <location>
        <begin position="12"/>
        <end position="39"/>
    </location>
</feature>
<feature type="domain" description="Na+/H+ antiporter NhaC-like C-terminal" evidence="7">
    <location>
        <begin position="156"/>
        <end position="465"/>
    </location>
</feature>